<keyword evidence="5" id="KW-1185">Reference proteome</keyword>
<dbReference type="PANTHER" id="PTHR30273">
    <property type="entry name" value="PERIPLASMIC SIGNAL SENSOR AND SIGMA FACTOR ACTIVATOR FECR-RELATED"/>
    <property type="match status" value="1"/>
</dbReference>
<dbReference type="AlphaFoldDB" id="D1PZP6"/>
<feature type="domain" description="Protein FecR C-terminal" evidence="3">
    <location>
        <begin position="298"/>
        <end position="366"/>
    </location>
</feature>
<evidence type="ECO:0000256" key="1">
    <source>
        <dbReference type="SAM" id="Phobius"/>
    </source>
</evidence>
<dbReference type="InterPro" id="IPR012373">
    <property type="entry name" value="Ferrdict_sens_TM"/>
</dbReference>
<evidence type="ECO:0000313" key="4">
    <source>
        <dbReference type="EMBL" id="EFA43204.1"/>
    </source>
</evidence>
<dbReference type="InterPro" id="IPR032508">
    <property type="entry name" value="FecR_C"/>
</dbReference>
<dbReference type="OrthoDB" id="1493027at2"/>
<protein>
    <submittedName>
        <fullName evidence="4">Sigma factor regulatory protein, FecR/PupR family</fullName>
    </submittedName>
</protein>
<evidence type="ECO:0000259" key="2">
    <source>
        <dbReference type="Pfam" id="PF04773"/>
    </source>
</evidence>
<dbReference type="Gene3D" id="2.60.120.1440">
    <property type="match status" value="1"/>
</dbReference>
<reference evidence="4 5" key="1">
    <citation type="submission" date="2009-10" db="EMBL/GenBank/DDBJ databases">
        <authorList>
            <person name="Qin X."/>
            <person name="Bachman B."/>
            <person name="Battles P."/>
            <person name="Bell A."/>
            <person name="Bess C."/>
            <person name="Bickham C."/>
            <person name="Chaboub L."/>
            <person name="Chen D."/>
            <person name="Coyle M."/>
            <person name="Deiros D.R."/>
            <person name="Dinh H."/>
            <person name="Forbes L."/>
            <person name="Fowler G."/>
            <person name="Francisco L."/>
            <person name="Fu Q."/>
            <person name="Gubbala S."/>
            <person name="Hale W."/>
            <person name="Han Y."/>
            <person name="Hemphill L."/>
            <person name="Highlander S.K."/>
            <person name="Hirani K."/>
            <person name="Hogues M."/>
            <person name="Jackson L."/>
            <person name="Jakkamsetti A."/>
            <person name="Javaid M."/>
            <person name="Jiang H."/>
            <person name="Korchina V."/>
            <person name="Kovar C."/>
            <person name="Lara F."/>
            <person name="Lee S."/>
            <person name="Mata R."/>
            <person name="Mathew T."/>
            <person name="Moen C."/>
            <person name="Morales K."/>
            <person name="Munidasa M."/>
            <person name="Nazareth L."/>
            <person name="Ngo R."/>
            <person name="Nguyen L."/>
            <person name="Okwuonu G."/>
            <person name="Ongeri F."/>
            <person name="Patil S."/>
            <person name="Petrosino J."/>
            <person name="Pham C."/>
            <person name="Pham P."/>
            <person name="Pu L.-L."/>
            <person name="Puazo M."/>
            <person name="Raj R."/>
            <person name="Reid J."/>
            <person name="Rouhana J."/>
            <person name="Saada N."/>
            <person name="Shang Y."/>
            <person name="Simmons D."/>
            <person name="Thornton R."/>
            <person name="Warren J."/>
            <person name="Weissenberger G."/>
            <person name="Zhang J."/>
            <person name="Zhang L."/>
            <person name="Zhou C."/>
            <person name="Zhu D."/>
            <person name="Muzny D."/>
            <person name="Worley K."/>
            <person name="Gibbs R."/>
        </authorList>
    </citation>
    <scope>NUCLEOTIDE SEQUENCE [LARGE SCALE GENOMIC DNA]</scope>
    <source>
        <strain evidence="4 5">DSM 17361</strain>
    </source>
</reference>
<dbReference type="InterPro" id="IPR006860">
    <property type="entry name" value="FecR"/>
</dbReference>
<feature type="domain" description="FecR protein" evidence="2">
    <location>
        <begin position="165"/>
        <end position="257"/>
    </location>
</feature>
<name>D1PZP6_9BACT</name>
<dbReference type="eggNOG" id="COG3712">
    <property type="taxonomic scope" value="Bacteria"/>
</dbReference>
<evidence type="ECO:0000313" key="5">
    <source>
        <dbReference type="Proteomes" id="UP000003160"/>
    </source>
</evidence>
<feature type="transmembrane region" description="Helical" evidence="1">
    <location>
        <begin position="87"/>
        <end position="104"/>
    </location>
</feature>
<gene>
    <name evidence="4" type="ORF">HMPREF0645_2431</name>
</gene>
<dbReference type="EMBL" id="ACKS01000085">
    <property type="protein sequence ID" value="EFA43204.1"/>
    <property type="molecule type" value="Genomic_DNA"/>
</dbReference>
<dbReference type="Pfam" id="PF16344">
    <property type="entry name" value="FecR_C"/>
    <property type="match status" value="1"/>
</dbReference>
<keyword evidence="1" id="KW-1133">Transmembrane helix</keyword>
<evidence type="ECO:0000259" key="3">
    <source>
        <dbReference type="Pfam" id="PF16344"/>
    </source>
</evidence>
<dbReference type="Pfam" id="PF04773">
    <property type="entry name" value="FecR"/>
    <property type="match status" value="1"/>
</dbReference>
<sequence length="368" mass="41895">MTEKRKKVSKEECTERALQIADSIANINDRDLDEITSDPDLLAACQDVFATKKVINEQECHINEEEQYRKFLKRFNPQTSKDYTQSLKWIAVAAMIACVLLLTYQRKSTPPKADRTELTYKGDDVKKPITMSGVKSKYYEKYVSNPQRVLDVTEMADMATDVITVTIPKGETYSFILADGSKVYLHPDSKLIFPTKFTGKERIVGLEGEAYFEVARDTNHPFKIKTPDVTTTVLGTQFNVSAHNDKTVVTLVEGSVEVSAKKTDVRIKPGEQIEMSNKGAATIAQVDTDVYTYWRDGYFYFDNLVLEEILTTLGQHYNMSVSFQNAEMKDYRIHFIAERKLDIDEIIAQLNKITRISVSRKGNMLVVE</sequence>
<organism evidence="4 5">
    <name type="scientific">Hallella bergensis DSM 17361</name>
    <dbReference type="NCBI Taxonomy" id="585502"/>
    <lineage>
        <taxon>Bacteria</taxon>
        <taxon>Pseudomonadati</taxon>
        <taxon>Bacteroidota</taxon>
        <taxon>Bacteroidia</taxon>
        <taxon>Bacteroidales</taxon>
        <taxon>Prevotellaceae</taxon>
        <taxon>Hallella</taxon>
    </lineage>
</organism>
<dbReference type="RefSeq" id="WP_007174534.1">
    <property type="nucleotide sequence ID" value="NZ_GG704781.1"/>
</dbReference>
<accession>D1PZP6</accession>
<dbReference type="GO" id="GO:0016989">
    <property type="term" value="F:sigma factor antagonist activity"/>
    <property type="evidence" value="ECO:0007669"/>
    <property type="project" value="TreeGrafter"/>
</dbReference>
<dbReference type="HOGENOM" id="CLU_050192_1_1_10"/>
<keyword evidence="1" id="KW-0812">Transmembrane</keyword>
<proteinExistence type="predicted"/>
<keyword evidence="1" id="KW-0472">Membrane</keyword>
<dbReference type="Gene3D" id="3.55.50.30">
    <property type="match status" value="1"/>
</dbReference>
<dbReference type="PANTHER" id="PTHR30273:SF2">
    <property type="entry name" value="PROTEIN FECR"/>
    <property type="match status" value="1"/>
</dbReference>
<comment type="caution">
    <text evidence="4">The sequence shown here is derived from an EMBL/GenBank/DDBJ whole genome shotgun (WGS) entry which is preliminary data.</text>
</comment>
<dbReference type="Proteomes" id="UP000003160">
    <property type="component" value="Unassembled WGS sequence"/>
</dbReference>